<dbReference type="SUPFAM" id="SSF46785">
    <property type="entry name" value="Winged helix' DNA-binding domain"/>
    <property type="match status" value="1"/>
</dbReference>
<gene>
    <name evidence="9" type="ORF">AN963_20655</name>
</gene>
<comment type="similarity">
    <text evidence="2">In the C-terminal section; belongs to the class-I pyridoxal-phosphate-dependent aminotransferase family.</text>
</comment>
<dbReference type="EMBL" id="LJJB01000013">
    <property type="protein sequence ID" value="KQL43878.1"/>
    <property type="molecule type" value="Genomic_DNA"/>
</dbReference>
<dbReference type="CDD" id="cd00609">
    <property type="entry name" value="AAT_like"/>
    <property type="match status" value="1"/>
</dbReference>
<reference evidence="9 10" key="1">
    <citation type="submission" date="2015-09" db="EMBL/GenBank/DDBJ databases">
        <title>Genome sequencing project for genomic taxonomy and phylogenomics of Bacillus-like bacteria.</title>
        <authorList>
            <person name="Liu B."/>
            <person name="Wang J."/>
            <person name="Zhu Y."/>
            <person name="Liu G."/>
            <person name="Chen Q."/>
            <person name="Chen Z."/>
            <person name="Lan J."/>
            <person name="Che J."/>
            <person name="Ge C."/>
            <person name="Shi H."/>
            <person name="Pan Z."/>
            <person name="Liu X."/>
        </authorList>
    </citation>
    <scope>NUCLEOTIDE SEQUENCE [LARGE SCALE GENOMIC DNA]</scope>
    <source>
        <strain evidence="9 10">DSM 8552</strain>
    </source>
</reference>
<organism evidence="9 10">
    <name type="scientific">Brevibacillus choshinensis</name>
    <dbReference type="NCBI Taxonomy" id="54911"/>
    <lineage>
        <taxon>Bacteria</taxon>
        <taxon>Bacillati</taxon>
        <taxon>Bacillota</taxon>
        <taxon>Bacilli</taxon>
        <taxon>Bacillales</taxon>
        <taxon>Paenibacillaceae</taxon>
        <taxon>Brevibacillus</taxon>
    </lineage>
</organism>
<dbReference type="RefSeq" id="WP_055746447.1">
    <property type="nucleotide sequence ID" value="NZ_LJJB01000013.1"/>
</dbReference>
<evidence type="ECO:0000256" key="5">
    <source>
        <dbReference type="ARBA" id="ARBA00023015"/>
    </source>
</evidence>
<dbReference type="InterPro" id="IPR015421">
    <property type="entry name" value="PyrdxlP-dep_Trfase_major"/>
</dbReference>
<dbReference type="InterPro" id="IPR036388">
    <property type="entry name" value="WH-like_DNA-bd_sf"/>
</dbReference>
<keyword evidence="3" id="KW-0032">Aminotransferase</keyword>
<dbReference type="PRINTS" id="PR00035">
    <property type="entry name" value="HTHGNTR"/>
</dbReference>
<protein>
    <submittedName>
        <fullName evidence="9">Transcriptional regulator</fullName>
    </submittedName>
</protein>
<dbReference type="PROSITE" id="PS50949">
    <property type="entry name" value="HTH_GNTR"/>
    <property type="match status" value="1"/>
</dbReference>
<dbReference type="SUPFAM" id="SSF53383">
    <property type="entry name" value="PLP-dependent transferases"/>
    <property type="match status" value="1"/>
</dbReference>
<dbReference type="InterPro" id="IPR051446">
    <property type="entry name" value="HTH_trans_reg/aminotransferase"/>
</dbReference>
<dbReference type="Gene3D" id="3.90.1150.10">
    <property type="entry name" value="Aspartate Aminotransferase, domain 1"/>
    <property type="match status" value="1"/>
</dbReference>
<proteinExistence type="inferred from homology"/>
<comment type="caution">
    <text evidence="9">The sequence shown here is derived from an EMBL/GenBank/DDBJ whole genome shotgun (WGS) entry which is preliminary data.</text>
</comment>
<evidence type="ECO:0000313" key="10">
    <source>
        <dbReference type="Proteomes" id="UP000051063"/>
    </source>
</evidence>
<feature type="domain" description="HTH gntR-type" evidence="8">
    <location>
        <begin position="4"/>
        <end position="72"/>
    </location>
</feature>
<dbReference type="Pfam" id="PF00155">
    <property type="entry name" value="Aminotran_1_2"/>
    <property type="match status" value="1"/>
</dbReference>
<sequence length="475" mass="53044">MGRNPIYTRVYNQLKYQILSGELPIGSHLPPERKLATRLGVSRNTVVRAYAELESEGFIAGRMGSGRRVEALPPAPLLTRVNWNSQSSYNHLASSPSHMAELLSITDAYPDTINFAHGDGGKHTLSSSCFPDYVKAAAEKVQSYFFTAVHGLPLLREQLVEWMGMEQISSPEQVCVTSGSQEGLYLITSILAKPGDCIVTEMPTYFGSLQLFASLGIQIIPVPLDQDGMRMDVLEGILARSHPRFIYTVPTFHNPTGRTLSFVRRKQLLALSERYGIPIVEDDAYRHLHLDAEPPSPLNSMDQSGHVIYLNTFSKILFPGLRTGWIAGNQQFIQLITRLKELSISTNTLGQIALASFLKNGELAPHLATARNLYREQAQLMESQLAPLRSLGIQYEKAAGGLYFWIALPEELNPRELMHTCMKSGVSFTCGDMFLVREAEQPYIRLCYTHEGAERIEQGMSILTHVLRKQKEAFS</sequence>
<dbReference type="Gene3D" id="1.10.10.10">
    <property type="entry name" value="Winged helix-like DNA-binding domain superfamily/Winged helix DNA-binding domain"/>
    <property type="match status" value="1"/>
</dbReference>
<dbReference type="PANTHER" id="PTHR46577:SF2">
    <property type="entry name" value="TRANSCRIPTIONAL REGULATORY PROTEIN"/>
    <property type="match status" value="1"/>
</dbReference>
<dbReference type="InterPro" id="IPR015424">
    <property type="entry name" value="PyrdxlP-dep_Trfase"/>
</dbReference>
<dbReference type="InterPro" id="IPR004839">
    <property type="entry name" value="Aminotransferase_I/II_large"/>
</dbReference>
<evidence type="ECO:0000259" key="8">
    <source>
        <dbReference type="PROSITE" id="PS50949"/>
    </source>
</evidence>
<accession>A0ABR5N043</accession>
<dbReference type="SMART" id="SM00345">
    <property type="entry name" value="HTH_GNTR"/>
    <property type="match status" value="1"/>
</dbReference>
<keyword evidence="4" id="KW-0663">Pyridoxal phosphate</keyword>
<dbReference type="Gene3D" id="3.40.640.10">
    <property type="entry name" value="Type I PLP-dependent aspartate aminotransferase-like (Major domain)"/>
    <property type="match status" value="1"/>
</dbReference>
<dbReference type="PANTHER" id="PTHR46577">
    <property type="entry name" value="HTH-TYPE TRANSCRIPTIONAL REGULATORY PROTEIN GABR"/>
    <property type="match status" value="1"/>
</dbReference>
<name>A0ABR5N043_BRECH</name>
<evidence type="ECO:0000256" key="2">
    <source>
        <dbReference type="ARBA" id="ARBA00005384"/>
    </source>
</evidence>
<keyword evidence="5" id="KW-0805">Transcription regulation</keyword>
<dbReference type="InterPro" id="IPR015422">
    <property type="entry name" value="PyrdxlP-dep_Trfase_small"/>
</dbReference>
<evidence type="ECO:0000256" key="6">
    <source>
        <dbReference type="ARBA" id="ARBA00023125"/>
    </source>
</evidence>
<evidence type="ECO:0000256" key="7">
    <source>
        <dbReference type="ARBA" id="ARBA00023163"/>
    </source>
</evidence>
<evidence type="ECO:0000256" key="1">
    <source>
        <dbReference type="ARBA" id="ARBA00001933"/>
    </source>
</evidence>
<keyword evidence="3" id="KW-0808">Transferase</keyword>
<evidence type="ECO:0000256" key="3">
    <source>
        <dbReference type="ARBA" id="ARBA00022576"/>
    </source>
</evidence>
<dbReference type="Pfam" id="PF00392">
    <property type="entry name" value="GntR"/>
    <property type="match status" value="1"/>
</dbReference>
<keyword evidence="6" id="KW-0238">DNA-binding</keyword>
<dbReference type="Proteomes" id="UP000051063">
    <property type="component" value="Unassembled WGS sequence"/>
</dbReference>
<evidence type="ECO:0000256" key="4">
    <source>
        <dbReference type="ARBA" id="ARBA00022898"/>
    </source>
</evidence>
<dbReference type="CDD" id="cd07377">
    <property type="entry name" value="WHTH_GntR"/>
    <property type="match status" value="1"/>
</dbReference>
<comment type="cofactor">
    <cofactor evidence="1">
        <name>pyridoxal 5'-phosphate</name>
        <dbReference type="ChEBI" id="CHEBI:597326"/>
    </cofactor>
</comment>
<dbReference type="InterPro" id="IPR036390">
    <property type="entry name" value="WH_DNA-bd_sf"/>
</dbReference>
<dbReference type="InterPro" id="IPR000524">
    <property type="entry name" value="Tscrpt_reg_HTH_GntR"/>
</dbReference>
<keyword evidence="10" id="KW-1185">Reference proteome</keyword>
<keyword evidence="7" id="KW-0804">Transcription</keyword>
<evidence type="ECO:0000313" key="9">
    <source>
        <dbReference type="EMBL" id="KQL43878.1"/>
    </source>
</evidence>